<accession>A0A7D3QTS0</accession>
<protein>
    <submittedName>
        <fullName evidence="2">Interleukin-like EMT inducer domain-containing protein</fullName>
    </submittedName>
</protein>
<name>A0A7D3QTS0_9VIRU</name>
<dbReference type="Pfam" id="PF15711">
    <property type="entry name" value="ILEI"/>
    <property type="match status" value="1"/>
</dbReference>
<keyword evidence="3" id="KW-1185">Reference proteome</keyword>
<sequence>MENKLSIHSKIATTLNVKPYNKMFNNSLELFSANWVTNLGKPSNVRLGQKLILLNRGMNILGIKNKELTLLISFDTCNTDYGSEIQQYLKTLYDNMYYDYLIMITHDDAKNKTNPTILQNYLIFLGCKELKNLLFRASYAFIYDLKRRNIVFELCDNKFPIHEWFEVIDNDTYYSFNNLGIPIYLIVYNYLYFTKNSIDQLKKYTKNIHIIDNNSTYPKLLEYYDNEYEFFLEKMDSNYGHLVWKNKLGWQMPRYYIISDPDLQYNQNLPENFITTIRKLSDEHKKGKVGFALDLSDAHLFYKYDNYIDGISIKSFELKYWIHKIEHPSLELYDANIDTTFCLVNREYYKDKDDGIRIAGNYTCKHIPWYIDWNNKLDNEEWEFYKKHNISSGILKLMNNINKLEISHCTNTLNELNVLTNKVNDLLIGLNQENISEEFNDVKKNLSKCVDLLTDNKVIVSKALHNKTQNK</sequence>
<evidence type="ECO:0000313" key="3">
    <source>
        <dbReference type="Proteomes" id="UP001162001"/>
    </source>
</evidence>
<dbReference type="Proteomes" id="UP001162001">
    <property type="component" value="Segment"/>
</dbReference>
<evidence type="ECO:0000259" key="1">
    <source>
        <dbReference type="Pfam" id="PF15711"/>
    </source>
</evidence>
<evidence type="ECO:0000313" key="2">
    <source>
        <dbReference type="EMBL" id="QKF93543.1"/>
    </source>
</evidence>
<dbReference type="InterPro" id="IPR039477">
    <property type="entry name" value="ILEI/PANDER_dom"/>
</dbReference>
<organism evidence="2 3">
    <name type="scientific">Fadolivirus FV1/VV64</name>
    <dbReference type="NCBI Taxonomy" id="3070911"/>
    <lineage>
        <taxon>Viruses</taxon>
        <taxon>Varidnaviria</taxon>
        <taxon>Bamfordvirae</taxon>
        <taxon>Nucleocytoviricota</taxon>
        <taxon>Megaviricetes</taxon>
        <taxon>Imitervirales</taxon>
        <taxon>Mimiviridae</taxon>
        <taxon>Klosneuvirinae</taxon>
        <taxon>Fadolivirus</taxon>
        <taxon>Fadolivirus algeromassiliense</taxon>
    </lineage>
</organism>
<proteinExistence type="predicted"/>
<feature type="domain" description="ILEI/PANDER" evidence="1">
    <location>
        <begin position="56"/>
        <end position="142"/>
    </location>
</feature>
<dbReference type="EMBL" id="MT418680">
    <property type="protein sequence ID" value="QKF93543.1"/>
    <property type="molecule type" value="Genomic_DNA"/>
</dbReference>
<gene>
    <name evidence="2" type="ORF">Fadolivirus_1_85</name>
</gene>
<reference evidence="2 3" key="1">
    <citation type="submission" date="2020-04" db="EMBL/GenBank/DDBJ databases">
        <title>Advantages and limits of metagenomic assembly and binning of a giant virus.</title>
        <authorList>
            <person name="Schulz F."/>
            <person name="Andreani J."/>
            <person name="Francis R."/>
            <person name="Boudjemaa H."/>
            <person name="Bou Khalil J.Y."/>
            <person name="Lee J."/>
            <person name="La Scola B."/>
            <person name="Woyke T."/>
        </authorList>
    </citation>
    <scope>NUCLEOTIDE SEQUENCE [LARGE SCALE GENOMIC DNA]</scope>
    <source>
        <strain evidence="2 3">FV1/VV64</strain>
    </source>
</reference>